<feature type="active site" description="Proton acceptor" evidence="4">
    <location>
        <position position="181"/>
    </location>
</feature>
<dbReference type="Pfam" id="PF01150">
    <property type="entry name" value="GDA1_CD39"/>
    <property type="match status" value="1"/>
</dbReference>
<protein>
    <recommendedName>
        <fullName evidence="3">nucleoside diphosphate phosphatase</fullName>
        <ecNumber evidence="3">3.6.1.6</ecNumber>
    </recommendedName>
</protein>
<dbReference type="Gene3D" id="3.30.420.150">
    <property type="entry name" value="Exopolyphosphatase. Domain 2"/>
    <property type="match status" value="1"/>
</dbReference>
<dbReference type="FunCoup" id="A0A6P8QAY0">
    <property type="interactions" value="1556"/>
</dbReference>
<dbReference type="OrthoDB" id="6372431at2759"/>
<organism evidence="7 8">
    <name type="scientific">Geotrypetes seraphini</name>
    <name type="common">Gaboon caecilian</name>
    <name type="synonym">Caecilia seraphini</name>
    <dbReference type="NCBI Taxonomy" id="260995"/>
    <lineage>
        <taxon>Eukaryota</taxon>
        <taxon>Metazoa</taxon>
        <taxon>Chordata</taxon>
        <taxon>Craniata</taxon>
        <taxon>Vertebrata</taxon>
        <taxon>Euteleostomi</taxon>
        <taxon>Amphibia</taxon>
        <taxon>Gymnophiona</taxon>
        <taxon>Geotrypetes</taxon>
    </lineage>
</organism>
<accession>A0A6P8QAY0</accession>
<comment type="similarity">
    <text evidence="1 6">Belongs to the GDA1/CD39 NTPase family.</text>
</comment>
<dbReference type="GO" id="GO:0017110">
    <property type="term" value="F:nucleoside diphosphate phosphatase activity"/>
    <property type="evidence" value="ECO:0007669"/>
    <property type="project" value="UniProtKB-EC"/>
</dbReference>
<dbReference type="Proteomes" id="UP000515159">
    <property type="component" value="Chromosome 3"/>
</dbReference>
<dbReference type="Gene3D" id="3.30.420.40">
    <property type="match status" value="1"/>
</dbReference>
<evidence type="ECO:0000313" key="7">
    <source>
        <dbReference type="Proteomes" id="UP000515159"/>
    </source>
</evidence>
<dbReference type="FunFam" id="3.30.420.40:FF:000052">
    <property type="entry name" value="Ectonucleoside triphosphate diphosphohydrolase 5"/>
    <property type="match status" value="1"/>
</dbReference>
<keyword evidence="5" id="KW-0067">ATP-binding</keyword>
<reference evidence="8" key="1">
    <citation type="submission" date="2025-08" db="UniProtKB">
        <authorList>
            <consortium name="RefSeq"/>
        </authorList>
    </citation>
    <scope>IDENTIFICATION</scope>
</reference>
<evidence type="ECO:0000256" key="6">
    <source>
        <dbReference type="RuleBase" id="RU003833"/>
    </source>
</evidence>
<dbReference type="GO" id="GO:0005524">
    <property type="term" value="F:ATP binding"/>
    <property type="evidence" value="ECO:0007669"/>
    <property type="project" value="UniProtKB-KW"/>
</dbReference>
<keyword evidence="7" id="KW-1185">Reference proteome</keyword>
<dbReference type="GO" id="GO:0005794">
    <property type="term" value="C:Golgi apparatus"/>
    <property type="evidence" value="ECO:0007669"/>
    <property type="project" value="TreeGrafter"/>
</dbReference>
<keyword evidence="5" id="KW-0547">Nucleotide-binding</keyword>
<evidence type="ECO:0000256" key="2">
    <source>
        <dbReference type="ARBA" id="ARBA00022801"/>
    </source>
</evidence>
<evidence type="ECO:0000256" key="1">
    <source>
        <dbReference type="ARBA" id="ARBA00009283"/>
    </source>
</evidence>
<dbReference type="CTD" id="955"/>
<dbReference type="InterPro" id="IPR000407">
    <property type="entry name" value="GDA1_CD39_NTPase"/>
</dbReference>
<dbReference type="KEGG" id="gsh:117356970"/>
<dbReference type="RefSeq" id="XP_033792880.1">
    <property type="nucleotide sequence ID" value="XM_033936989.1"/>
</dbReference>
<evidence type="ECO:0000256" key="4">
    <source>
        <dbReference type="PIRSR" id="PIRSR600407-1"/>
    </source>
</evidence>
<name>A0A6P8QAY0_GEOSA</name>
<dbReference type="EC" id="3.6.1.6" evidence="3"/>
<feature type="binding site" evidence="5">
    <location>
        <begin position="211"/>
        <end position="215"/>
    </location>
    <ligand>
        <name>ATP</name>
        <dbReference type="ChEBI" id="CHEBI:30616"/>
    </ligand>
</feature>
<keyword evidence="2 6" id="KW-0378">Hydrolase</keyword>
<dbReference type="PANTHER" id="PTHR11782:SF99">
    <property type="entry name" value="ECTONUCLEOSIDE TRIPHOSPHATE DIPHOSPHOHYDROLASE 6"/>
    <property type="match status" value="1"/>
</dbReference>
<dbReference type="AlphaFoldDB" id="A0A6P8QAY0"/>
<dbReference type="PANTHER" id="PTHR11782">
    <property type="entry name" value="ADENOSINE/GUANOSINE DIPHOSPHATASE"/>
    <property type="match status" value="1"/>
</dbReference>
<gene>
    <name evidence="8" type="primary">ENTPD6</name>
</gene>
<dbReference type="InParanoid" id="A0A6P8QAY0"/>
<dbReference type="PROSITE" id="PS01238">
    <property type="entry name" value="GDA1_CD39_NTPASE"/>
    <property type="match status" value="1"/>
</dbReference>
<evidence type="ECO:0000256" key="3">
    <source>
        <dbReference type="ARBA" id="ARBA00038863"/>
    </source>
</evidence>
<dbReference type="GeneID" id="117356970"/>
<proteinExistence type="inferred from homology"/>
<evidence type="ECO:0000313" key="8">
    <source>
        <dbReference type="RefSeq" id="XP_033792880.1"/>
    </source>
</evidence>
<evidence type="ECO:0000256" key="5">
    <source>
        <dbReference type="PIRSR" id="PIRSR600407-2"/>
    </source>
</evidence>
<sequence>MRMSKLAIAFIPFVCLITYLAYIKWHQDIKSIAHVKIIENGGRILYYPALKKFNREIFYGIMFDAGSTGTRIHIFRFKQMPKETPKLAHETFKALKPGLSAYADDPDKCTQGIQELLEVAKKEIPEEIWKITPLVLKATAGLRLLPGEKAQKLLDKVKEVFQSSPFFVRDDCATIMNGTDEGIFSWITVNFLTDSLNNSGKKQVGMLDLGGGSTQISFYPNSEKTLQTSPSGYITSFQMFNMTYKLYSYSYLGLGLMSARLKILGGTEGQHLKEDEDFVTPCFTPGFSYKWEHAEITYRIKGQKAGEPIYESCFKKVAKMLYKRVHKAEEIVNLDFYAFSYYYDRAAEVNLIDLEGGGSLKLEDFENAAKYTCKTMETVPRENPFLCMDLIYISALLQELGFPKNKVFKLARKINNVETSWALGATFHYIDSLNGIKH</sequence>